<dbReference type="AlphaFoldDB" id="A0A1I5EBP8"/>
<organism evidence="2 3">
    <name type="scientific">Paenimyroides ummariense</name>
    <dbReference type="NCBI Taxonomy" id="913024"/>
    <lineage>
        <taxon>Bacteria</taxon>
        <taxon>Pseudomonadati</taxon>
        <taxon>Bacteroidota</taxon>
        <taxon>Flavobacteriia</taxon>
        <taxon>Flavobacteriales</taxon>
        <taxon>Flavobacteriaceae</taxon>
        <taxon>Paenimyroides</taxon>
    </lineage>
</organism>
<gene>
    <name evidence="2" type="ORF">SAMN05421741_11960</name>
</gene>
<dbReference type="STRING" id="913024.SAMN05421741_11960"/>
<feature type="chain" id="PRO_5011670790" evidence="1">
    <location>
        <begin position="19"/>
        <end position="339"/>
    </location>
</feature>
<name>A0A1I5EBP8_9FLAO</name>
<accession>A0A1I5EBP8</accession>
<proteinExistence type="predicted"/>
<dbReference type="Proteomes" id="UP000199036">
    <property type="component" value="Unassembled WGS sequence"/>
</dbReference>
<keyword evidence="1" id="KW-0732">Signal</keyword>
<protein>
    <submittedName>
        <fullName evidence="2">Uncharacterized protein</fullName>
    </submittedName>
</protein>
<feature type="signal peptide" evidence="1">
    <location>
        <begin position="1"/>
        <end position="18"/>
    </location>
</feature>
<reference evidence="3" key="1">
    <citation type="submission" date="2016-10" db="EMBL/GenBank/DDBJ databases">
        <authorList>
            <person name="Varghese N."/>
            <person name="Submissions S."/>
        </authorList>
    </citation>
    <scope>NUCLEOTIDE SEQUENCE [LARGE SCALE GENOMIC DNA]</scope>
    <source>
        <strain evidence="3">DS-12</strain>
    </source>
</reference>
<dbReference type="OrthoDB" id="1466811at2"/>
<evidence type="ECO:0000313" key="2">
    <source>
        <dbReference type="EMBL" id="SFO08491.1"/>
    </source>
</evidence>
<sequence>MKKLLCFAVFAFGITVQAQNIDSVIEKNAAIKTAQANEDLTLSEKISVVNQQVDNGRITKDQAYQIITKFSNEQPVYLQAIPVEAPVEVVEVEAVDAAEENYDYDWGKETSPFDFAMGVQMDTVVKYGTKTTPYLAFGVGNVATDGAFANSEFGYMRSNYFEWGIAARTPFSKTNNKWGIRYGLGFKYNGLATTQNRMFGLRGGNQTVTMPAPINLRKNYAYFRNTYINIPISLDFTTTSKVYNEANRRFTTKEGINFGIGGYVGYNINSKQHLRYEVGDYKTYEQQKGDWNVNDFQYGLTAYAGKDHFKLVLKYDLSPVFTDNVVDQNYWSIGLQLGL</sequence>
<evidence type="ECO:0000256" key="1">
    <source>
        <dbReference type="SAM" id="SignalP"/>
    </source>
</evidence>
<dbReference type="EMBL" id="FOVI01000019">
    <property type="protein sequence ID" value="SFO08491.1"/>
    <property type="molecule type" value="Genomic_DNA"/>
</dbReference>
<dbReference type="RefSeq" id="WP_143095657.1">
    <property type="nucleotide sequence ID" value="NZ_FOVI01000019.1"/>
</dbReference>
<evidence type="ECO:0000313" key="3">
    <source>
        <dbReference type="Proteomes" id="UP000199036"/>
    </source>
</evidence>
<keyword evidence="3" id="KW-1185">Reference proteome</keyword>